<feature type="transmembrane region" description="Helical" evidence="7">
    <location>
        <begin position="228"/>
        <end position="249"/>
    </location>
</feature>
<dbReference type="EMBL" id="BAAADU010000002">
    <property type="protein sequence ID" value="GAA0654325.1"/>
    <property type="molecule type" value="Genomic_DNA"/>
</dbReference>
<evidence type="ECO:0000313" key="8">
    <source>
        <dbReference type="EMBL" id="GAA0654325.1"/>
    </source>
</evidence>
<feature type="transmembrane region" description="Helical" evidence="7">
    <location>
        <begin position="255"/>
        <end position="275"/>
    </location>
</feature>
<organism evidence="8 9">
    <name type="scientific">Salarchaeum japonicum</name>
    <dbReference type="NCBI Taxonomy" id="555573"/>
    <lineage>
        <taxon>Archaea</taxon>
        <taxon>Methanobacteriati</taxon>
        <taxon>Methanobacteriota</taxon>
        <taxon>Stenosarchaea group</taxon>
        <taxon>Halobacteria</taxon>
        <taxon>Halobacteriales</taxon>
        <taxon>Halobacteriaceae</taxon>
    </lineage>
</organism>
<evidence type="ECO:0000256" key="3">
    <source>
        <dbReference type="ARBA" id="ARBA00022475"/>
    </source>
</evidence>
<dbReference type="InterPro" id="IPR022791">
    <property type="entry name" value="L-PG_synthase/AglD"/>
</dbReference>
<protein>
    <submittedName>
        <fullName evidence="8">Lysylphosphatidylglycerol synthase domain-containing protein</fullName>
    </submittedName>
</protein>
<dbReference type="GeneID" id="68573583"/>
<feature type="transmembrane region" description="Helical" evidence="7">
    <location>
        <begin position="39"/>
        <end position="64"/>
    </location>
</feature>
<evidence type="ECO:0000256" key="6">
    <source>
        <dbReference type="ARBA" id="ARBA00023136"/>
    </source>
</evidence>
<dbReference type="AlphaFoldDB" id="A0AAV3T450"/>
<dbReference type="Proteomes" id="UP001500194">
    <property type="component" value="Unassembled WGS sequence"/>
</dbReference>
<evidence type="ECO:0000256" key="5">
    <source>
        <dbReference type="ARBA" id="ARBA00022989"/>
    </source>
</evidence>
<comment type="caution">
    <text evidence="8">The sequence shown here is derived from an EMBL/GenBank/DDBJ whole genome shotgun (WGS) entry which is preliminary data.</text>
</comment>
<gene>
    <name evidence="8" type="ORF">GCM10009019_17390</name>
</gene>
<keyword evidence="9" id="KW-1185">Reference proteome</keyword>
<keyword evidence="4 7" id="KW-0812">Transmembrane</keyword>
<accession>A0AAV3T450</accession>
<comment type="subcellular location">
    <subcellularLocation>
        <location evidence="1">Cell membrane</location>
        <topology evidence="1">Multi-pass membrane protein</topology>
    </subcellularLocation>
</comment>
<keyword evidence="5 7" id="KW-1133">Transmembrane helix</keyword>
<evidence type="ECO:0000256" key="1">
    <source>
        <dbReference type="ARBA" id="ARBA00004651"/>
    </source>
</evidence>
<keyword evidence="6 7" id="KW-0472">Membrane</keyword>
<evidence type="ECO:0000256" key="4">
    <source>
        <dbReference type="ARBA" id="ARBA00022692"/>
    </source>
</evidence>
<evidence type="ECO:0000313" key="9">
    <source>
        <dbReference type="Proteomes" id="UP001500194"/>
    </source>
</evidence>
<feature type="transmembrane region" description="Helical" evidence="7">
    <location>
        <begin position="315"/>
        <end position="335"/>
    </location>
</feature>
<dbReference type="NCBIfam" id="TIGR00374">
    <property type="entry name" value="flippase-like domain"/>
    <property type="match status" value="1"/>
</dbReference>
<dbReference type="RefSeq" id="WP_227260474.1">
    <property type="nucleotide sequence ID" value="NZ_BAAADU010000002.1"/>
</dbReference>
<sequence>MDTRRVGVRFALSLLALAAVAYAAGGGRVLDALAGTDPWYVALAVATSLVSLACFVETFVRAVAVVETRRMRARATYLAGSFARNLLPWGNVASATFVTYAIARDAGTGYERALAAVAADEYVATATSFVAVAVGAGFAVTGGTGDLAAVAAAVAVAGLLVAALVVAVARARPRRLLTAVTAVTDRLQRLAARVSPRAAAALDAENVSARLTGFDRTLRAIAADRSRLAAMVGFGLLGWGALAATLHYAAAAVALSVPVSVALAVVPLAGLAAIVPLPGGIGSVDAALLGLLALTTGAPTPVAAAAALLYRLVGFWLHFALSAVSVAFAPVPLTVR</sequence>
<dbReference type="GO" id="GO:0005886">
    <property type="term" value="C:plasma membrane"/>
    <property type="evidence" value="ECO:0007669"/>
    <property type="project" value="UniProtKB-SubCell"/>
</dbReference>
<dbReference type="PANTHER" id="PTHR39087">
    <property type="entry name" value="UPF0104 MEMBRANE PROTEIN MJ1595"/>
    <property type="match status" value="1"/>
</dbReference>
<reference evidence="8 9" key="1">
    <citation type="journal article" date="2019" name="Int. J. Syst. Evol. Microbiol.">
        <title>The Global Catalogue of Microorganisms (GCM) 10K type strain sequencing project: providing services to taxonomists for standard genome sequencing and annotation.</title>
        <authorList>
            <consortium name="The Broad Institute Genomics Platform"/>
            <consortium name="The Broad Institute Genome Sequencing Center for Infectious Disease"/>
            <person name="Wu L."/>
            <person name="Ma J."/>
        </authorList>
    </citation>
    <scope>NUCLEOTIDE SEQUENCE [LARGE SCALE GENOMIC DNA]</scope>
    <source>
        <strain evidence="8 9">JCM 16327</strain>
    </source>
</reference>
<keyword evidence="3" id="KW-1003">Cell membrane</keyword>
<name>A0AAV3T450_9EURY</name>
<feature type="transmembrane region" description="Helical" evidence="7">
    <location>
        <begin position="147"/>
        <end position="169"/>
    </location>
</feature>
<dbReference type="Pfam" id="PF03706">
    <property type="entry name" value="LPG_synthase_TM"/>
    <property type="match status" value="1"/>
</dbReference>
<evidence type="ECO:0000256" key="2">
    <source>
        <dbReference type="ARBA" id="ARBA00011061"/>
    </source>
</evidence>
<feature type="transmembrane region" description="Helical" evidence="7">
    <location>
        <begin position="287"/>
        <end position="309"/>
    </location>
</feature>
<proteinExistence type="inferred from homology"/>
<dbReference type="PANTHER" id="PTHR39087:SF2">
    <property type="entry name" value="UPF0104 MEMBRANE PROTEIN MJ1595"/>
    <property type="match status" value="1"/>
</dbReference>
<evidence type="ECO:0000256" key="7">
    <source>
        <dbReference type="SAM" id="Phobius"/>
    </source>
</evidence>
<comment type="similarity">
    <text evidence="2">Belongs to the UPF0104 family.</text>
</comment>